<evidence type="ECO:0000256" key="12">
    <source>
        <dbReference type="ARBA" id="ARBA00034078"/>
    </source>
</evidence>
<evidence type="ECO:0000259" key="13">
    <source>
        <dbReference type="PROSITE" id="PS51085"/>
    </source>
</evidence>
<protein>
    <submittedName>
        <fullName evidence="15">2Fe-2S iron-sulfur cluster binding domain-containing protein</fullName>
    </submittedName>
</protein>
<organism evidence="15 16">
    <name type="scientific">Flavobacterium petrolei</name>
    <dbReference type="NCBI Taxonomy" id="2259594"/>
    <lineage>
        <taxon>Bacteria</taxon>
        <taxon>Pseudomonadati</taxon>
        <taxon>Bacteroidota</taxon>
        <taxon>Flavobacteriia</taxon>
        <taxon>Flavobacteriales</taxon>
        <taxon>Flavobacteriaceae</taxon>
        <taxon>Flavobacterium</taxon>
    </lineage>
</organism>
<dbReference type="SUPFAM" id="SSF54862">
    <property type="entry name" value="4Fe-4S ferredoxins"/>
    <property type="match status" value="1"/>
</dbReference>
<keyword evidence="4" id="KW-0004">4Fe-4S</keyword>
<keyword evidence="8" id="KW-0408">Iron</keyword>
<dbReference type="SMART" id="SM00929">
    <property type="entry name" value="NADH-G_4Fe-4S_3"/>
    <property type="match status" value="1"/>
</dbReference>
<dbReference type="RefSeq" id="WP_113664540.1">
    <property type="nucleotide sequence ID" value="NZ_QNVY02000001.1"/>
</dbReference>
<dbReference type="GO" id="GO:0016020">
    <property type="term" value="C:membrane"/>
    <property type="evidence" value="ECO:0007669"/>
    <property type="project" value="UniProtKB-SubCell"/>
</dbReference>
<dbReference type="Proteomes" id="UP000253235">
    <property type="component" value="Unassembled WGS sequence"/>
</dbReference>
<keyword evidence="5" id="KW-0001">2Fe-2S</keyword>
<gene>
    <name evidence="15" type="ORF">DR871_005225</name>
</gene>
<dbReference type="EMBL" id="QNVY02000001">
    <property type="protein sequence ID" value="RYJ53455.1"/>
    <property type="molecule type" value="Genomic_DNA"/>
</dbReference>
<evidence type="ECO:0000256" key="4">
    <source>
        <dbReference type="ARBA" id="ARBA00022485"/>
    </source>
</evidence>
<dbReference type="InterPro" id="IPR019574">
    <property type="entry name" value="NADH_UbQ_OxRdtase_Gsu_4Fe4S-bd"/>
</dbReference>
<reference evidence="15 16" key="1">
    <citation type="submission" date="2019-01" db="EMBL/GenBank/DDBJ databases">
        <title>Flavobacterium sp. nov. isolated from arctic soil.</title>
        <authorList>
            <person name="Kim D.-U."/>
        </authorList>
    </citation>
    <scope>NUCLEOTIDE SEQUENCE [LARGE SCALE GENOMIC DNA]</scope>
    <source>
        <strain evidence="15 16">Kopri-42</strain>
    </source>
</reference>
<comment type="similarity">
    <text evidence="3">Belongs to the complex I 75 kDa subunit family.</text>
</comment>
<dbReference type="SUPFAM" id="SSF54292">
    <property type="entry name" value="2Fe-2S ferredoxin-like"/>
    <property type="match status" value="1"/>
</dbReference>
<evidence type="ECO:0000256" key="10">
    <source>
        <dbReference type="ARBA" id="ARBA00023027"/>
    </source>
</evidence>
<dbReference type="InterPro" id="IPR050123">
    <property type="entry name" value="Prok_molybdopt-oxidoreductase"/>
</dbReference>
<comment type="subcellular location">
    <subcellularLocation>
        <location evidence="2">Membrane</location>
    </subcellularLocation>
</comment>
<evidence type="ECO:0000256" key="3">
    <source>
        <dbReference type="ARBA" id="ARBA00005404"/>
    </source>
</evidence>
<evidence type="ECO:0000313" key="15">
    <source>
        <dbReference type="EMBL" id="RYJ53455.1"/>
    </source>
</evidence>
<evidence type="ECO:0000256" key="11">
    <source>
        <dbReference type="ARBA" id="ARBA00023136"/>
    </source>
</evidence>
<keyword evidence="16" id="KW-1185">Reference proteome</keyword>
<dbReference type="InterPro" id="IPR001041">
    <property type="entry name" value="2Fe-2S_ferredoxin-type"/>
</dbReference>
<dbReference type="OrthoDB" id="9805142at2"/>
<comment type="cofactor">
    <cofactor evidence="1">
        <name>[4Fe-4S] cluster</name>
        <dbReference type="ChEBI" id="CHEBI:49883"/>
    </cofactor>
</comment>
<keyword evidence="11" id="KW-0472">Membrane</keyword>
<dbReference type="GO" id="GO:0046872">
    <property type="term" value="F:metal ion binding"/>
    <property type="evidence" value="ECO:0007669"/>
    <property type="project" value="UniProtKB-KW"/>
</dbReference>
<dbReference type="PANTHER" id="PTHR43105:SF10">
    <property type="entry name" value="NADH-QUINONE OXIDOREDUCTASE SUBUNIT G"/>
    <property type="match status" value="1"/>
</dbReference>
<name>A0A482TL05_9FLAO</name>
<evidence type="ECO:0000256" key="7">
    <source>
        <dbReference type="ARBA" id="ARBA00022967"/>
    </source>
</evidence>
<dbReference type="Gene3D" id="3.10.20.740">
    <property type="match status" value="1"/>
</dbReference>
<keyword evidence="9" id="KW-0411">Iron-sulfur</keyword>
<comment type="caution">
    <text evidence="15">The sequence shown here is derived from an EMBL/GenBank/DDBJ whole genome shotgun (WGS) entry which is preliminary data.</text>
</comment>
<dbReference type="Gene3D" id="3.30.70.20">
    <property type="match status" value="1"/>
</dbReference>
<evidence type="ECO:0000256" key="2">
    <source>
        <dbReference type="ARBA" id="ARBA00004370"/>
    </source>
</evidence>
<evidence type="ECO:0000256" key="9">
    <source>
        <dbReference type="ARBA" id="ARBA00023014"/>
    </source>
</evidence>
<dbReference type="InterPro" id="IPR054351">
    <property type="entry name" value="NADH_UbQ_OxRdtase_ferredoxin"/>
</dbReference>
<feature type="domain" description="2Fe-2S ferredoxin-type" evidence="13">
    <location>
        <begin position="1"/>
        <end position="88"/>
    </location>
</feature>
<dbReference type="AlphaFoldDB" id="A0A482TL05"/>
<dbReference type="InterPro" id="IPR036010">
    <property type="entry name" value="2Fe-2S_ferredoxin-like_sf"/>
</dbReference>
<keyword evidence="6" id="KW-0479">Metal-binding</keyword>
<dbReference type="GO" id="GO:0051537">
    <property type="term" value="F:2 iron, 2 sulfur cluster binding"/>
    <property type="evidence" value="ECO:0007669"/>
    <property type="project" value="UniProtKB-KW"/>
</dbReference>
<dbReference type="Pfam" id="PF10588">
    <property type="entry name" value="NADH-G_4Fe-4S_3"/>
    <property type="match status" value="1"/>
</dbReference>
<evidence type="ECO:0000256" key="1">
    <source>
        <dbReference type="ARBA" id="ARBA00001966"/>
    </source>
</evidence>
<dbReference type="FunFam" id="3.30.70.20:FF:000002">
    <property type="entry name" value="NADH-ubiquinone oxidoreductase 75 kDa subunit"/>
    <property type="match status" value="1"/>
</dbReference>
<dbReference type="CDD" id="cd00207">
    <property type="entry name" value="fer2"/>
    <property type="match status" value="1"/>
</dbReference>
<dbReference type="Pfam" id="PF13510">
    <property type="entry name" value="Fer2_4"/>
    <property type="match status" value="1"/>
</dbReference>
<dbReference type="PROSITE" id="PS51839">
    <property type="entry name" value="4FE4S_HC3"/>
    <property type="match status" value="1"/>
</dbReference>
<evidence type="ECO:0000259" key="14">
    <source>
        <dbReference type="PROSITE" id="PS51839"/>
    </source>
</evidence>
<dbReference type="GO" id="GO:0016491">
    <property type="term" value="F:oxidoreductase activity"/>
    <property type="evidence" value="ECO:0007669"/>
    <property type="project" value="InterPro"/>
</dbReference>
<feature type="domain" description="4Fe-4S His(Cys)3-ligated-type" evidence="14">
    <location>
        <begin position="89"/>
        <end position="128"/>
    </location>
</feature>
<dbReference type="GO" id="GO:0051539">
    <property type="term" value="F:4 iron, 4 sulfur cluster binding"/>
    <property type="evidence" value="ECO:0007669"/>
    <property type="project" value="UniProtKB-KW"/>
</dbReference>
<dbReference type="FunFam" id="3.10.20.740:FF:000004">
    <property type="entry name" value="NADH-quinone oxidoreductase"/>
    <property type="match status" value="1"/>
</dbReference>
<dbReference type="PANTHER" id="PTHR43105">
    <property type="entry name" value="RESPIRATORY NITRATE REDUCTASE"/>
    <property type="match status" value="1"/>
</dbReference>
<keyword evidence="10" id="KW-0520">NAD</keyword>
<proteinExistence type="inferred from homology"/>
<comment type="cofactor">
    <cofactor evidence="12">
        <name>[2Fe-2S] cluster</name>
        <dbReference type="ChEBI" id="CHEBI:190135"/>
    </cofactor>
</comment>
<accession>A0A482TL05</accession>
<keyword evidence="7" id="KW-1278">Translocase</keyword>
<dbReference type="PROSITE" id="PS51085">
    <property type="entry name" value="2FE2S_FER_2"/>
    <property type="match status" value="1"/>
</dbReference>
<evidence type="ECO:0000256" key="8">
    <source>
        <dbReference type="ARBA" id="ARBA00023004"/>
    </source>
</evidence>
<sequence>MKVTIDGQSIEVEPGTTILQAARMIGGEVVPPAMCYYSKLKGSGGKCRCCLVEVAKGSEADPRPMPKLMASCVTGCMDGMEVNSKSSPRVQEARKSVTEFLLINHPLDCPVCDQAGECDLQNLSFEHGKSETRFIEEKRTFEPENIGPNIQLHMNRCILCYRCVMVADQLTDDRVHGVMDRGDHSNISTCISKAVDNEFSGNMIDVCPVGALTDKTFRFKSRVWFSKPYNAHRDCPTCSGKTTVWMFGDEIQRVTGRKDEYHEVDEFICNGCRFDHKEIKDWVIEGPRAFEKDSVINQNKYNRKLQKVEIATEDHILLGREEDRKKISMVEIPLTEEDIINQKSLGNNG</sequence>
<evidence type="ECO:0000256" key="6">
    <source>
        <dbReference type="ARBA" id="ARBA00022723"/>
    </source>
</evidence>
<evidence type="ECO:0000256" key="5">
    <source>
        <dbReference type="ARBA" id="ARBA00022714"/>
    </source>
</evidence>
<dbReference type="Pfam" id="PF22117">
    <property type="entry name" value="Fer4_Nqo3"/>
    <property type="match status" value="1"/>
</dbReference>
<evidence type="ECO:0000313" key="16">
    <source>
        <dbReference type="Proteomes" id="UP000253235"/>
    </source>
</evidence>